<dbReference type="PANTHER" id="PTHR40631">
    <property type="entry name" value="ALPHA-L-ARABINOFURANOSIDASE AXHA-2-RELATED"/>
    <property type="match status" value="1"/>
</dbReference>
<dbReference type="EC" id="3.2.1.55" evidence="3"/>
<dbReference type="Pfam" id="PF03664">
    <property type="entry name" value="Glyco_hydro_62"/>
    <property type="match status" value="1"/>
</dbReference>
<organism evidence="9 10">
    <name type="scientific">Stieleria varia</name>
    <dbReference type="NCBI Taxonomy" id="2528005"/>
    <lineage>
        <taxon>Bacteria</taxon>
        <taxon>Pseudomonadati</taxon>
        <taxon>Planctomycetota</taxon>
        <taxon>Planctomycetia</taxon>
        <taxon>Pirellulales</taxon>
        <taxon>Pirellulaceae</taxon>
        <taxon>Stieleria</taxon>
    </lineage>
</organism>
<name>A0A5C5ZUV4_9BACT</name>
<keyword evidence="6 9" id="KW-0378">Hydrolase</keyword>
<dbReference type="Gene3D" id="2.115.10.20">
    <property type="entry name" value="Glycosyl hydrolase domain, family 43"/>
    <property type="match status" value="1"/>
</dbReference>
<feature type="signal peptide" evidence="8">
    <location>
        <begin position="1"/>
        <end position="18"/>
    </location>
</feature>
<dbReference type="AlphaFoldDB" id="A0A5C5ZUV4"/>
<feature type="chain" id="PRO_5022704590" description="non-reducing end alpha-L-arabinofuranosidase" evidence="8">
    <location>
        <begin position="19"/>
        <end position="358"/>
    </location>
</feature>
<dbReference type="Proteomes" id="UP000320176">
    <property type="component" value="Unassembled WGS sequence"/>
</dbReference>
<dbReference type="InterPro" id="IPR023296">
    <property type="entry name" value="Glyco_hydro_beta-prop_sf"/>
</dbReference>
<evidence type="ECO:0000313" key="10">
    <source>
        <dbReference type="Proteomes" id="UP000320176"/>
    </source>
</evidence>
<dbReference type="GO" id="GO:0046373">
    <property type="term" value="P:L-arabinose metabolic process"/>
    <property type="evidence" value="ECO:0007669"/>
    <property type="project" value="InterPro"/>
</dbReference>
<evidence type="ECO:0000256" key="7">
    <source>
        <dbReference type="ARBA" id="ARBA00023295"/>
    </source>
</evidence>
<keyword evidence="5 8" id="KW-0732">Signal</keyword>
<evidence type="ECO:0000256" key="8">
    <source>
        <dbReference type="SAM" id="SignalP"/>
    </source>
</evidence>
<evidence type="ECO:0000313" key="9">
    <source>
        <dbReference type="EMBL" id="TWT91302.1"/>
    </source>
</evidence>
<accession>A0A5C5ZUV4</accession>
<dbReference type="SUPFAM" id="SSF75005">
    <property type="entry name" value="Arabinanase/levansucrase/invertase"/>
    <property type="match status" value="1"/>
</dbReference>
<dbReference type="InterPro" id="IPR005193">
    <property type="entry name" value="GH62_arabinosidase"/>
</dbReference>
<reference evidence="9 10" key="1">
    <citation type="submission" date="2019-02" db="EMBL/GenBank/DDBJ databases">
        <title>Deep-cultivation of Planctomycetes and their phenomic and genomic characterization uncovers novel biology.</title>
        <authorList>
            <person name="Wiegand S."/>
            <person name="Jogler M."/>
            <person name="Boedeker C."/>
            <person name="Pinto D."/>
            <person name="Vollmers J."/>
            <person name="Rivas-Marin E."/>
            <person name="Kohn T."/>
            <person name="Peeters S.H."/>
            <person name="Heuer A."/>
            <person name="Rast P."/>
            <person name="Oberbeckmann S."/>
            <person name="Bunk B."/>
            <person name="Jeske O."/>
            <person name="Meyerdierks A."/>
            <person name="Storesund J.E."/>
            <person name="Kallscheuer N."/>
            <person name="Luecker S."/>
            <person name="Lage O.M."/>
            <person name="Pohl T."/>
            <person name="Merkel B.J."/>
            <person name="Hornburger P."/>
            <person name="Mueller R.-W."/>
            <person name="Bruemmer F."/>
            <person name="Labrenz M."/>
            <person name="Spormann A.M."/>
            <person name="Op Den Camp H."/>
            <person name="Overmann J."/>
            <person name="Amann R."/>
            <person name="Jetten M.S.M."/>
            <person name="Mascher T."/>
            <person name="Medema M.H."/>
            <person name="Devos D.P."/>
            <person name="Kaster A.-K."/>
            <person name="Ovreas L."/>
            <person name="Rohde M."/>
            <person name="Galperin M.Y."/>
            <person name="Jogler C."/>
        </authorList>
    </citation>
    <scope>NUCLEOTIDE SEQUENCE [LARGE SCALE GENOMIC DNA]</scope>
    <source>
        <strain evidence="9 10">Pla52n</strain>
    </source>
</reference>
<keyword evidence="4" id="KW-0964">Secreted</keyword>
<proteinExistence type="predicted"/>
<dbReference type="PANTHER" id="PTHR40631:SF2">
    <property type="entry name" value="ALPHA-L-ARABINOFURANOSIDASE"/>
    <property type="match status" value="1"/>
</dbReference>
<dbReference type="GO" id="GO:0005576">
    <property type="term" value="C:extracellular region"/>
    <property type="evidence" value="ECO:0007669"/>
    <property type="project" value="UniProtKB-SubCell"/>
</dbReference>
<protein>
    <recommendedName>
        <fullName evidence="3">non-reducing end alpha-L-arabinofuranosidase</fullName>
        <ecNumber evidence="3">3.2.1.55</ecNumber>
    </recommendedName>
</protein>
<comment type="catalytic activity">
    <reaction evidence="1">
        <text>Hydrolysis of terminal non-reducing alpha-L-arabinofuranoside residues in alpha-L-arabinosides.</text>
        <dbReference type="EC" id="3.2.1.55"/>
    </reaction>
</comment>
<dbReference type="CDD" id="cd08987">
    <property type="entry name" value="GH62"/>
    <property type="match status" value="1"/>
</dbReference>
<keyword evidence="7 9" id="KW-0326">Glycosidase</keyword>
<dbReference type="GO" id="GO:0046556">
    <property type="term" value="F:alpha-L-arabinofuranosidase activity"/>
    <property type="evidence" value="ECO:0007669"/>
    <property type="project" value="UniProtKB-EC"/>
</dbReference>
<dbReference type="EMBL" id="SJPN01000017">
    <property type="protein sequence ID" value="TWT91302.1"/>
    <property type="molecule type" value="Genomic_DNA"/>
</dbReference>
<sequence precursor="true">MNWLTCLVALTSVFTWFATTTHHAGAQQKSTQITEDGPWTTGSFRWRVGPPILGIDANRLPASEAHPWIAVKDPSVVRYNDRWHLFCTLRKAKSGDGRIRIGYLSFTDWAQADQADWSVLDLTLGYHGAPQIFYFTPQRKWYLIYQAADETRGLRYGPCFSTTDDLSDPKSWTLPEPLYVVPEGTKAGLDYWVICDEQSAFLFFTTLDGRMWRSQTRLDQFPDQGWTDPVVALQGDIFEASHTYALSGRSQYLTIVEAQAGKRRYFKGYVADRLDGKWKPLADSKVKPLVSPINVINQNESWATSYSHGEFIRTGFDEHLQIDPHETRLLFQGADDEEYQRGDYGQIPWRLGLLDLVR</sequence>
<comment type="subcellular location">
    <subcellularLocation>
        <location evidence="2">Secreted</location>
    </subcellularLocation>
</comment>
<evidence type="ECO:0000256" key="2">
    <source>
        <dbReference type="ARBA" id="ARBA00004613"/>
    </source>
</evidence>
<evidence type="ECO:0000256" key="5">
    <source>
        <dbReference type="ARBA" id="ARBA00022729"/>
    </source>
</evidence>
<keyword evidence="10" id="KW-1185">Reference proteome</keyword>
<evidence type="ECO:0000256" key="1">
    <source>
        <dbReference type="ARBA" id="ARBA00001462"/>
    </source>
</evidence>
<evidence type="ECO:0000256" key="4">
    <source>
        <dbReference type="ARBA" id="ARBA00022525"/>
    </source>
</evidence>
<gene>
    <name evidence="9" type="primary">xynC</name>
    <name evidence="9" type="ORF">Pla52n_66360</name>
</gene>
<comment type="caution">
    <text evidence="9">The sequence shown here is derived from an EMBL/GenBank/DDBJ whole genome shotgun (WGS) entry which is preliminary data.</text>
</comment>
<evidence type="ECO:0000256" key="6">
    <source>
        <dbReference type="ARBA" id="ARBA00022801"/>
    </source>
</evidence>
<dbReference type="OrthoDB" id="9795554at2"/>
<dbReference type="RefSeq" id="WP_146523525.1">
    <property type="nucleotide sequence ID" value="NZ_CP151726.1"/>
</dbReference>
<evidence type="ECO:0000256" key="3">
    <source>
        <dbReference type="ARBA" id="ARBA00012670"/>
    </source>
</evidence>